<proteinExistence type="predicted"/>
<protein>
    <submittedName>
        <fullName evidence="2">Uncharacterized protein</fullName>
    </submittedName>
</protein>
<evidence type="ECO:0000313" key="3">
    <source>
        <dbReference type="Proteomes" id="UP001231189"/>
    </source>
</evidence>
<feature type="region of interest" description="Disordered" evidence="1">
    <location>
        <begin position="127"/>
        <end position="147"/>
    </location>
</feature>
<dbReference type="EMBL" id="JAUUTY010000007">
    <property type="protein sequence ID" value="KAK1609847.1"/>
    <property type="molecule type" value="Genomic_DNA"/>
</dbReference>
<dbReference type="Pfam" id="PF05553">
    <property type="entry name" value="DUF761"/>
    <property type="match status" value="1"/>
</dbReference>
<feature type="region of interest" description="Disordered" evidence="1">
    <location>
        <begin position="52"/>
        <end position="73"/>
    </location>
</feature>
<reference evidence="2" key="1">
    <citation type="submission" date="2023-07" db="EMBL/GenBank/DDBJ databases">
        <title>A chromosome-level genome assembly of Lolium multiflorum.</title>
        <authorList>
            <person name="Chen Y."/>
            <person name="Copetti D."/>
            <person name="Kolliker R."/>
            <person name="Studer B."/>
        </authorList>
    </citation>
    <scope>NUCLEOTIDE SEQUENCE</scope>
    <source>
        <strain evidence="2">02402/16</strain>
        <tissue evidence="2">Leaf</tissue>
    </source>
</reference>
<organism evidence="2 3">
    <name type="scientific">Lolium multiflorum</name>
    <name type="common">Italian ryegrass</name>
    <name type="synonym">Lolium perenne subsp. multiflorum</name>
    <dbReference type="NCBI Taxonomy" id="4521"/>
    <lineage>
        <taxon>Eukaryota</taxon>
        <taxon>Viridiplantae</taxon>
        <taxon>Streptophyta</taxon>
        <taxon>Embryophyta</taxon>
        <taxon>Tracheophyta</taxon>
        <taxon>Spermatophyta</taxon>
        <taxon>Magnoliopsida</taxon>
        <taxon>Liliopsida</taxon>
        <taxon>Poales</taxon>
        <taxon>Poaceae</taxon>
        <taxon>BOP clade</taxon>
        <taxon>Pooideae</taxon>
        <taxon>Poodae</taxon>
        <taxon>Poeae</taxon>
        <taxon>Poeae Chloroplast Group 2 (Poeae type)</taxon>
        <taxon>Loliodinae</taxon>
        <taxon>Loliinae</taxon>
        <taxon>Lolium</taxon>
    </lineage>
</organism>
<keyword evidence="3" id="KW-1185">Reference proteome</keyword>
<comment type="caution">
    <text evidence="2">The sequence shown here is derived from an EMBL/GenBank/DDBJ whole genome shotgun (WGS) entry which is preliminary data.</text>
</comment>
<dbReference type="Proteomes" id="UP001231189">
    <property type="component" value="Unassembled WGS sequence"/>
</dbReference>
<evidence type="ECO:0000256" key="1">
    <source>
        <dbReference type="SAM" id="MobiDB-lite"/>
    </source>
</evidence>
<dbReference type="PANTHER" id="PTHR33098:SF113">
    <property type="entry name" value="OS08G0127800 PROTEIN"/>
    <property type="match status" value="1"/>
</dbReference>
<dbReference type="AlphaFoldDB" id="A0AAD8QW99"/>
<gene>
    <name evidence="2" type="ORF">QYE76_033520</name>
</gene>
<dbReference type="InterPro" id="IPR008480">
    <property type="entry name" value="DUF761_pln"/>
</dbReference>
<accession>A0AAD8QW99</accession>
<evidence type="ECO:0000313" key="2">
    <source>
        <dbReference type="EMBL" id="KAK1609847.1"/>
    </source>
</evidence>
<sequence length="202" mass="21877">MSCFAMRSSSSSRVRGGRQQPWRWLRRCAGLAAAAHARIRRTIVRVRWSGPGRLGGHRHHRSPAPPLPSVQRGHHRSFAPVYVDELYSQPKGLSVVREEVPQPSTSKLARDTDRAGGVVNKARVHGTGAAAATTTGGGGSKARAGGRSAGVRGFLLSPGRGGCGMGEVDVRAEMFIRKFREEMRLQSQRSAEEFQAMLARGL</sequence>
<dbReference type="PANTHER" id="PTHR33098">
    <property type="entry name" value="COTTON FIBER (DUF761)"/>
    <property type="match status" value="1"/>
</dbReference>
<name>A0AAD8QW99_LOLMU</name>